<dbReference type="Proteomes" id="UP000070620">
    <property type="component" value="Unassembled WGS sequence"/>
</dbReference>
<evidence type="ECO:0000313" key="1">
    <source>
        <dbReference type="EMBL" id="KXK62420.1"/>
    </source>
</evidence>
<dbReference type="EMBL" id="LRQV01000019">
    <property type="protein sequence ID" value="KXK62420.1"/>
    <property type="molecule type" value="Genomic_DNA"/>
</dbReference>
<dbReference type="InterPro" id="IPR029058">
    <property type="entry name" value="AB_hydrolase_fold"/>
</dbReference>
<protein>
    <recommendedName>
        <fullName evidence="3">AB hydrolase-1 domain-containing protein</fullName>
    </recommendedName>
</protein>
<evidence type="ECO:0008006" key="3">
    <source>
        <dbReference type="Google" id="ProtNLM"/>
    </source>
</evidence>
<dbReference type="SUPFAM" id="SSF53474">
    <property type="entry name" value="alpha/beta-Hydrolases"/>
    <property type="match status" value="1"/>
</dbReference>
<dbReference type="AlphaFoldDB" id="A0A136PV58"/>
<sequence>MTSFRVEGAGPPLVLVHGLQVGQKIFAELLPHLVSAFTVITYDQRDRGETAFAPVPYTTTIWPMTSPR</sequence>
<organism evidence="1 2">
    <name type="scientific">Micromonospora rosaria</name>
    <dbReference type="NCBI Taxonomy" id="47874"/>
    <lineage>
        <taxon>Bacteria</taxon>
        <taxon>Bacillati</taxon>
        <taxon>Actinomycetota</taxon>
        <taxon>Actinomycetes</taxon>
        <taxon>Micromonosporales</taxon>
        <taxon>Micromonosporaceae</taxon>
        <taxon>Micromonospora</taxon>
    </lineage>
</organism>
<comment type="caution">
    <text evidence="1">The sequence shown here is derived from an EMBL/GenBank/DDBJ whole genome shotgun (WGS) entry which is preliminary data.</text>
</comment>
<name>A0A136PV58_9ACTN</name>
<keyword evidence="2" id="KW-1185">Reference proteome</keyword>
<accession>A0A136PV58</accession>
<reference evidence="1 2" key="1">
    <citation type="submission" date="2016-01" db="EMBL/GenBank/DDBJ databases">
        <title>Whole genome sequence and analysis of Micromonospora rosaria DSM 803, which can produce antibacterial substance rosamicin.</title>
        <authorList>
            <person name="Yang H."/>
            <person name="He X."/>
            <person name="Zhu D."/>
        </authorList>
    </citation>
    <scope>NUCLEOTIDE SEQUENCE [LARGE SCALE GENOMIC DNA]</scope>
    <source>
        <strain evidence="1 2">DSM 803</strain>
    </source>
</reference>
<proteinExistence type="predicted"/>
<evidence type="ECO:0000313" key="2">
    <source>
        <dbReference type="Proteomes" id="UP000070620"/>
    </source>
</evidence>
<gene>
    <name evidence="1" type="ORF">AWW66_08185</name>
</gene>
<dbReference type="Gene3D" id="3.40.50.1820">
    <property type="entry name" value="alpha/beta hydrolase"/>
    <property type="match status" value="1"/>
</dbReference>